<dbReference type="GO" id="GO:0046819">
    <property type="term" value="P:protein secretion by the type V secretion system"/>
    <property type="evidence" value="ECO:0007669"/>
    <property type="project" value="TreeGrafter"/>
</dbReference>
<comment type="subcellular location">
    <subcellularLocation>
        <location evidence="1">Cell outer membrane</location>
    </subcellularLocation>
</comment>
<evidence type="ECO:0000313" key="11">
    <source>
        <dbReference type="Proteomes" id="UP000625316"/>
    </source>
</evidence>
<keyword evidence="8" id="KW-0998">Cell outer membrane</keyword>
<dbReference type="Gene3D" id="2.40.160.50">
    <property type="entry name" value="membrane protein fhac: a member of the omp85/tpsb transporter family"/>
    <property type="match status" value="1"/>
</dbReference>
<dbReference type="GO" id="GO:0008320">
    <property type="term" value="F:protein transmembrane transporter activity"/>
    <property type="evidence" value="ECO:0007669"/>
    <property type="project" value="TreeGrafter"/>
</dbReference>
<dbReference type="PROSITE" id="PS51779">
    <property type="entry name" value="POTRA"/>
    <property type="match status" value="1"/>
</dbReference>
<evidence type="ECO:0000256" key="3">
    <source>
        <dbReference type="ARBA" id="ARBA00022448"/>
    </source>
</evidence>
<dbReference type="InterPro" id="IPR005565">
    <property type="entry name" value="Hemolysn_activator_HlyB_C"/>
</dbReference>
<dbReference type="EMBL" id="JADEXQ010000033">
    <property type="protein sequence ID" value="MBE9030294.1"/>
    <property type="molecule type" value="Genomic_DNA"/>
</dbReference>
<reference evidence="10" key="1">
    <citation type="submission" date="2020-10" db="EMBL/GenBank/DDBJ databases">
        <authorList>
            <person name="Castelo-Branco R."/>
            <person name="Eusebio N."/>
            <person name="Adriana R."/>
            <person name="Vieira A."/>
            <person name="Brugerolle De Fraissinette N."/>
            <person name="Rezende De Castro R."/>
            <person name="Schneider M.P."/>
            <person name="Vasconcelos V."/>
            <person name="Leao P.N."/>
        </authorList>
    </citation>
    <scope>NUCLEOTIDE SEQUENCE</scope>
    <source>
        <strain evidence="10">LEGE 11480</strain>
    </source>
</reference>
<dbReference type="PANTHER" id="PTHR34597">
    <property type="entry name" value="SLR1661 PROTEIN"/>
    <property type="match status" value="1"/>
</dbReference>
<dbReference type="Proteomes" id="UP000625316">
    <property type="component" value="Unassembled WGS sequence"/>
</dbReference>
<dbReference type="GO" id="GO:0009279">
    <property type="term" value="C:cell outer membrane"/>
    <property type="evidence" value="ECO:0007669"/>
    <property type="project" value="UniProtKB-SubCell"/>
</dbReference>
<evidence type="ECO:0000313" key="10">
    <source>
        <dbReference type="EMBL" id="MBE9030294.1"/>
    </source>
</evidence>
<dbReference type="RefSeq" id="WP_264325118.1">
    <property type="nucleotide sequence ID" value="NZ_JADEXQ010000033.1"/>
</dbReference>
<keyword evidence="3" id="KW-0813">Transport</keyword>
<evidence type="ECO:0000256" key="6">
    <source>
        <dbReference type="ARBA" id="ARBA00022927"/>
    </source>
</evidence>
<dbReference type="Gene3D" id="3.10.20.310">
    <property type="entry name" value="membrane protein fhac"/>
    <property type="match status" value="1"/>
</dbReference>
<sequence>MFEVFVESPNVTRWNVPAIEYQATNPDAQGFQPIAALSVGDLQPDLTQVASSVLITDAMRPAAENRTTSQRLMQQTLRNLRPSQASKIVTTSTPAIDAPQQLAQAISTDTASKAATPGTIQAFLEAQRLENRDTSTGESEAIAQNSSPSRFPTTRTQTEVVEEKIDETTTFEVKQIEIVGNTRFPESELAAYTKPLEGRQIGLAELRQAVDAITQLYLSKGYLNSRAFLGNQEVTDGTVTIQILEGSVEAIQVEGNNRLPDSYVLDRLRSGVESPLRGDKLEEQLRLLQIDPALETVEASLSPGSAAGKSLLTVRVKEAKTAYFGVTSDNYSAPVVGSERYGIYGGLRSLLIPGDEFFASYNRTTSGGLNALDFLYRAPVNAQNGTIQLRVAPSWYNITDQEIGQLFDIDGNSQLYELTYRQPIMRNFRQEFALSLGFALQNGNSEVSGTNLFDTNNRARVLKFGQDFISRDTQGVWAGQSSFNLGLDIFNATDNPSPQADGEFFSWTGQIQRVQRFNPSNVLIAQLNMQFSPDPLLPSQQFIIGGGQSVRGFRQNARFGDNGIRFSLEHRTVVARNRQGNSVAQLAPFFDLGTVWNVGDNPIASPNQRFLAGAGLGLILQPLPGLNMRFDYAVPFRRVDEKNDNLQDQAFYFSLGYQP</sequence>
<keyword evidence="11" id="KW-1185">Reference proteome</keyword>
<evidence type="ECO:0000259" key="9">
    <source>
        <dbReference type="PROSITE" id="PS51779"/>
    </source>
</evidence>
<dbReference type="InterPro" id="IPR051544">
    <property type="entry name" value="TPS_OM_transporter"/>
</dbReference>
<dbReference type="PANTHER" id="PTHR34597:SF3">
    <property type="entry name" value="OUTER MEMBRANE TRANSPORTER CDIB"/>
    <property type="match status" value="1"/>
</dbReference>
<dbReference type="GO" id="GO:0098046">
    <property type="term" value="C:type V protein secretion system complex"/>
    <property type="evidence" value="ECO:0007669"/>
    <property type="project" value="TreeGrafter"/>
</dbReference>
<comment type="similarity">
    <text evidence="2">Belongs to the TPS (TC 1.B.20) family.</text>
</comment>
<proteinExistence type="inferred from homology"/>
<keyword evidence="6" id="KW-0653">Protein transport</keyword>
<dbReference type="AlphaFoldDB" id="A0A928VQK7"/>
<evidence type="ECO:0000256" key="1">
    <source>
        <dbReference type="ARBA" id="ARBA00004442"/>
    </source>
</evidence>
<evidence type="ECO:0000256" key="8">
    <source>
        <dbReference type="ARBA" id="ARBA00023237"/>
    </source>
</evidence>
<dbReference type="InterPro" id="IPR013686">
    <property type="entry name" value="Polypept-transport_assoc_ShlB"/>
</dbReference>
<organism evidence="10 11">
    <name type="scientific">Romeriopsis navalis LEGE 11480</name>
    <dbReference type="NCBI Taxonomy" id="2777977"/>
    <lineage>
        <taxon>Bacteria</taxon>
        <taxon>Bacillati</taxon>
        <taxon>Cyanobacteriota</taxon>
        <taxon>Cyanophyceae</taxon>
        <taxon>Leptolyngbyales</taxon>
        <taxon>Leptolyngbyaceae</taxon>
        <taxon>Romeriopsis</taxon>
        <taxon>Romeriopsis navalis</taxon>
    </lineage>
</organism>
<gene>
    <name evidence="10" type="ORF">IQ266_11180</name>
</gene>
<evidence type="ECO:0000256" key="4">
    <source>
        <dbReference type="ARBA" id="ARBA00022452"/>
    </source>
</evidence>
<dbReference type="InterPro" id="IPR034746">
    <property type="entry name" value="POTRA"/>
</dbReference>
<keyword evidence="7" id="KW-0472">Membrane</keyword>
<protein>
    <submittedName>
        <fullName evidence="10">ShlB/FhaC/HecB family hemolysin secretion/activation protein</fullName>
    </submittedName>
</protein>
<keyword evidence="4" id="KW-1134">Transmembrane beta strand</keyword>
<keyword evidence="5" id="KW-0812">Transmembrane</keyword>
<evidence type="ECO:0000256" key="2">
    <source>
        <dbReference type="ARBA" id="ARBA00009055"/>
    </source>
</evidence>
<dbReference type="Pfam" id="PF03865">
    <property type="entry name" value="ShlB"/>
    <property type="match status" value="1"/>
</dbReference>
<feature type="domain" description="POTRA" evidence="9">
    <location>
        <begin position="171"/>
        <end position="246"/>
    </location>
</feature>
<comment type="caution">
    <text evidence="10">The sequence shown here is derived from an EMBL/GenBank/DDBJ whole genome shotgun (WGS) entry which is preliminary data.</text>
</comment>
<name>A0A928VQK7_9CYAN</name>
<accession>A0A928VQK7</accession>
<dbReference type="Pfam" id="PF08479">
    <property type="entry name" value="POTRA_2"/>
    <property type="match status" value="1"/>
</dbReference>
<evidence type="ECO:0000256" key="5">
    <source>
        <dbReference type="ARBA" id="ARBA00022692"/>
    </source>
</evidence>
<evidence type="ECO:0000256" key="7">
    <source>
        <dbReference type="ARBA" id="ARBA00023136"/>
    </source>
</evidence>